<protein>
    <recommendedName>
        <fullName evidence="4">Cell envelope biogenesis protein TolA</fullName>
    </recommendedName>
</protein>
<name>A0ABW1VUW4_9GAMM</name>
<reference evidence="3" key="1">
    <citation type="journal article" date="2019" name="Int. J. Syst. Evol. Microbiol.">
        <title>The Global Catalogue of Microorganisms (GCM) 10K type strain sequencing project: providing services to taxonomists for standard genome sequencing and annotation.</title>
        <authorList>
            <consortium name="The Broad Institute Genomics Platform"/>
            <consortium name="The Broad Institute Genome Sequencing Center for Infectious Disease"/>
            <person name="Wu L."/>
            <person name="Ma J."/>
        </authorList>
    </citation>
    <scope>NUCLEOTIDE SEQUENCE [LARGE SCALE GENOMIC DNA]</scope>
    <source>
        <strain evidence="3">CGMCC 1.18518</strain>
    </source>
</reference>
<feature type="compositionally biased region" description="Basic and acidic residues" evidence="1">
    <location>
        <begin position="200"/>
        <end position="246"/>
    </location>
</feature>
<dbReference type="EMBL" id="JBHSUB010000006">
    <property type="protein sequence ID" value="MFC6377542.1"/>
    <property type="molecule type" value="Genomic_DNA"/>
</dbReference>
<gene>
    <name evidence="2" type="ORF">ACFP9W_05470</name>
</gene>
<evidence type="ECO:0000256" key="1">
    <source>
        <dbReference type="SAM" id="MobiDB-lite"/>
    </source>
</evidence>
<organism evidence="2 3">
    <name type="scientific">Tatumella terrea</name>
    <dbReference type="NCBI Taxonomy" id="419007"/>
    <lineage>
        <taxon>Bacteria</taxon>
        <taxon>Pseudomonadati</taxon>
        <taxon>Pseudomonadota</taxon>
        <taxon>Gammaproteobacteria</taxon>
        <taxon>Enterobacterales</taxon>
        <taxon>Erwiniaceae</taxon>
        <taxon>Tatumella</taxon>
    </lineage>
</organism>
<evidence type="ECO:0000313" key="2">
    <source>
        <dbReference type="EMBL" id="MFC6377542.1"/>
    </source>
</evidence>
<accession>A0ABW1VUW4</accession>
<sequence length="347" mass="39363">MESTELQLYSLPKTAGELEAAFISGDYTDRLIEEIRAKAKSVVGDINTAKGRKAYISMAATVRSSKVAIDDAGKTLVAEMKKRPALVDASRRKIREALDELAIEIRQPVTDWEAEQERLKKEEEERVAAEAYSAMRDEADAMNADYNRAKAEALAKQIESDHELALLMNDKHDRERAEAARLAEQQRIEHEQRIAREAEERVKREVEEKARRDREESERRESELQAAAEKERQERIAAEQRAEQQRIEAQQLAEHQAREAREKAEREKQEAIEAERRKAAQAEQARLAEEKRIKDEAGRRAKDLEHRRSINQAAVSALVASGLTEDCATACIKAIAKGQVPAVTINY</sequence>
<evidence type="ECO:0000313" key="3">
    <source>
        <dbReference type="Proteomes" id="UP001596230"/>
    </source>
</evidence>
<feature type="compositionally biased region" description="Basic and acidic residues" evidence="1">
    <location>
        <begin position="255"/>
        <end position="307"/>
    </location>
</feature>
<proteinExistence type="predicted"/>
<comment type="caution">
    <text evidence="2">The sequence shown here is derived from an EMBL/GenBank/DDBJ whole genome shotgun (WGS) entry which is preliminary data.</text>
</comment>
<feature type="region of interest" description="Disordered" evidence="1">
    <location>
        <begin position="200"/>
        <end position="307"/>
    </location>
</feature>
<dbReference type="RefSeq" id="WP_385948536.1">
    <property type="nucleotide sequence ID" value="NZ_JBHSUB010000006.1"/>
</dbReference>
<keyword evidence="3" id="KW-1185">Reference proteome</keyword>
<evidence type="ECO:0008006" key="4">
    <source>
        <dbReference type="Google" id="ProtNLM"/>
    </source>
</evidence>
<dbReference type="Proteomes" id="UP001596230">
    <property type="component" value="Unassembled WGS sequence"/>
</dbReference>